<gene>
    <name evidence="1" type="ORF">F8C82_05795</name>
</gene>
<comment type="caution">
    <text evidence="1">The sequence shown here is derived from an EMBL/GenBank/DDBJ whole genome shotgun (WGS) entry which is preliminary data.</text>
</comment>
<keyword evidence="2" id="KW-1185">Reference proteome</keyword>
<proteinExistence type="predicted"/>
<protein>
    <submittedName>
        <fullName evidence="1">Uncharacterized protein</fullName>
    </submittedName>
</protein>
<evidence type="ECO:0000313" key="1">
    <source>
        <dbReference type="EMBL" id="KAB2817916.1"/>
    </source>
</evidence>
<sequence length="135" mass="15587">MRYLSLVLVAFAFVSCKKSVEPEELAPTHIGMWDGDYKETYLIRDSQILQSNTSSLVGLSLDFKTDNTVDYISNANILSNTPYVRSFRLLETNFNSNNTTWVLEEMTEDVMVWKREKLYAGGYVEGVVNHFIRRE</sequence>
<accession>A0A6L3ZIS3</accession>
<dbReference type="PROSITE" id="PS51257">
    <property type="entry name" value="PROKAR_LIPOPROTEIN"/>
    <property type="match status" value="1"/>
</dbReference>
<name>A0A6L3ZIS3_9FLAO</name>
<evidence type="ECO:0000313" key="2">
    <source>
        <dbReference type="Proteomes" id="UP000484164"/>
    </source>
</evidence>
<dbReference type="RefSeq" id="WP_151692604.1">
    <property type="nucleotide sequence ID" value="NZ_BMGX01000002.1"/>
</dbReference>
<dbReference type="EMBL" id="WBVQ01000001">
    <property type="protein sequence ID" value="KAB2817916.1"/>
    <property type="molecule type" value="Genomic_DNA"/>
</dbReference>
<dbReference type="AlphaFoldDB" id="A0A6L3ZIS3"/>
<reference evidence="1 2" key="1">
    <citation type="submission" date="2019-10" db="EMBL/GenBank/DDBJ databases">
        <title>Genome sequence of Phaeocystidibacter marisrubri JCM30614 (type strain).</title>
        <authorList>
            <person name="Bowman J.P."/>
        </authorList>
    </citation>
    <scope>NUCLEOTIDE SEQUENCE [LARGE SCALE GENOMIC DNA]</scope>
    <source>
        <strain evidence="1 2">JCM 30614</strain>
    </source>
</reference>
<dbReference type="Proteomes" id="UP000484164">
    <property type="component" value="Unassembled WGS sequence"/>
</dbReference>
<organism evidence="1 2">
    <name type="scientific">Phaeocystidibacter marisrubri</name>
    <dbReference type="NCBI Taxonomy" id="1577780"/>
    <lineage>
        <taxon>Bacteria</taxon>
        <taxon>Pseudomonadati</taxon>
        <taxon>Bacteroidota</taxon>
        <taxon>Flavobacteriia</taxon>
        <taxon>Flavobacteriales</taxon>
        <taxon>Phaeocystidibacteraceae</taxon>
        <taxon>Phaeocystidibacter</taxon>
    </lineage>
</organism>